<dbReference type="PIRSF" id="PIRSF003108">
    <property type="entry name" value="DinJ"/>
    <property type="match status" value="1"/>
</dbReference>
<gene>
    <name evidence="1" type="ORF">BECKFW1821C_GA0114237_100438</name>
</gene>
<accession>A0A450TA23</accession>
<dbReference type="Pfam" id="PF04221">
    <property type="entry name" value="RelB"/>
    <property type="match status" value="1"/>
</dbReference>
<dbReference type="InterPro" id="IPR007337">
    <property type="entry name" value="RelB/DinJ"/>
</dbReference>
<evidence type="ECO:0000313" key="1">
    <source>
        <dbReference type="EMBL" id="VFJ63557.1"/>
    </source>
</evidence>
<organism evidence="1">
    <name type="scientific">Candidatus Kentrum sp. FW</name>
    <dbReference type="NCBI Taxonomy" id="2126338"/>
    <lineage>
        <taxon>Bacteria</taxon>
        <taxon>Pseudomonadati</taxon>
        <taxon>Pseudomonadota</taxon>
        <taxon>Gammaproteobacteria</taxon>
        <taxon>Candidatus Kentrum</taxon>
    </lineage>
</organism>
<dbReference type="GO" id="GO:0015643">
    <property type="term" value="F:toxic substance binding"/>
    <property type="evidence" value="ECO:0007669"/>
    <property type="project" value="InterPro"/>
</dbReference>
<dbReference type="Gene3D" id="1.10.1220.10">
    <property type="entry name" value="Met repressor-like"/>
    <property type="match status" value="1"/>
</dbReference>
<name>A0A450TA23_9GAMM</name>
<dbReference type="GO" id="GO:0000987">
    <property type="term" value="F:cis-regulatory region sequence-specific DNA binding"/>
    <property type="evidence" value="ECO:0007669"/>
    <property type="project" value="InterPro"/>
</dbReference>
<dbReference type="GO" id="GO:0006355">
    <property type="term" value="P:regulation of DNA-templated transcription"/>
    <property type="evidence" value="ECO:0007669"/>
    <property type="project" value="InterPro"/>
</dbReference>
<sequence length="86" mass="9625">MNKTGIARARLAPDPKEYAEGIFRRLGLDAIQAITMFYKQVELPDGLPFDVAIPTPETKRAFEASEAGRDVVIREDADDMFRKLGI</sequence>
<dbReference type="AlphaFoldDB" id="A0A450TA23"/>
<protein>
    <submittedName>
        <fullName evidence="1">DNA-damage-inducible protein J</fullName>
    </submittedName>
</protein>
<dbReference type="GO" id="GO:0044010">
    <property type="term" value="P:single-species biofilm formation"/>
    <property type="evidence" value="ECO:0007669"/>
    <property type="project" value="InterPro"/>
</dbReference>
<reference evidence="1" key="1">
    <citation type="submission" date="2019-02" db="EMBL/GenBank/DDBJ databases">
        <authorList>
            <person name="Gruber-Vodicka R. H."/>
            <person name="Seah K. B. B."/>
        </authorList>
    </citation>
    <scope>NUCLEOTIDE SEQUENCE</scope>
    <source>
        <strain evidence="1">BECK_BZ131</strain>
    </source>
</reference>
<dbReference type="EMBL" id="CAADFE010000004">
    <property type="protein sequence ID" value="VFJ63557.1"/>
    <property type="molecule type" value="Genomic_DNA"/>
</dbReference>
<dbReference type="InterPro" id="IPR013321">
    <property type="entry name" value="Arc_rbn_hlx_hlx"/>
</dbReference>
<proteinExistence type="predicted"/>
<dbReference type="InterPro" id="IPR026262">
    <property type="entry name" value="DinJ"/>
</dbReference>